<proteinExistence type="inferred from homology"/>
<evidence type="ECO:0000256" key="1">
    <source>
        <dbReference type="ARBA" id="ARBA00008535"/>
    </source>
</evidence>
<protein>
    <recommendedName>
        <fullName evidence="4">AIG1-type G domain-containing protein</fullName>
    </recommendedName>
</protein>
<evidence type="ECO:0000313" key="5">
    <source>
        <dbReference type="EMBL" id="KAL2086599.1"/>
    </source>
</evidence>
<dbReference type="Pfam" id="PF04548">
    <property type="entry name" value="AIG1"/>
    <property type="match status" value="1"/>
</dbReference>
<evidence type="ECO:0000256" key="2">
    <source>
        <dbReference type="ARBA" id="ARBA00022741"/>
    </source>
</evidence>
<dbReference type="InterPro" id="IPR006703">
    <property type="entry name" value="G_AIG1"/>
</dbReference>
<accession>A0ABD1JHG5</accession>
<comment type="similarity">
    <text evidence="1">Belongs to the TRAFAC class TrmE-Era-EngA-EngB-Septin-like GTPase superfamily. AIG1/Toc34/Toc159-like paraseptin GTPase family. IAN subfamily.</text>
</comment>
<dbReference type="GO" id="GO:0005525">
    <property type="term" value="F:GTP binding"/>
    <property type="evidence" value="ECO:0007669"/>
    <property type="project" value="UniProtKB-KW"/>
</dbReference>
<dbReference type="Gene3D" id="3.40.50.300">
    <property type="entry name" value="P-loop containing nucleotide triphosphate hydrolases"/>
    <property type="match status" value="1"/>
</dbReference>
<evidence type="ECO:0000256" key="3">
    <source>
        <dbReference type="ARBA" id="ARBA00023134"/>
    </source>
</evidence>
<evidence type="ECO:0000313" key="6">
    <source>
        <dbReference type="Proteomes" id="UP001591681"/>
    </source>
</evidence>
<keyword evidence="6" id="KW-1185">Reference proteome</keyword>
<dbReference type="PANTHER" id="PTHR10903">
    <property type="entry name" value="GTPASE, IMAP FAMILY MEMBER-RELATED"/>
    <property type="match status" value="1"/>
</dbReference>
<evidence type="ECO:0000259" key="4">
    <source>
        <dbReference type="Pfam" id="PF04548"/>
    </source>
</evidence>
<dbReference type="Proteomes" id="UP001591681">
    <property type="component" value="Unassembled WGS sequence"/>
</dbReference>
<keyword evidence="2" id="KW-0547">Nucleotide-binding</keyword>
<sequence length="243" mass="27815">MKMFGEQVWRHTMVLFTCGDMLGDTSIEEHIESEGEPLQWLWLVEKCGNRYHVLGRDDSGKSSQVTELLEKIKEMVAGNSLFSLHEESQTPNTEERTVDATDTTHSDMVKFLDHEWKRMDKDMEETIINVCNDTFKPKGNNSLDRLINLHDDEPPSATSMKESSSRWCTSALSKHQTVSGAEGDAMFSRQAEGDGRETNRSNSSKDIMETLEREWGRREVTVVERFQTVLSDLMEQSKSTLAW</sequence>
<dbReference type="InterPro" id="IPR027417">
    <property type="entry name" value="P-loop_NTPase"/>
</dbReference>
<organism evidence="5 6">
    <name type="scientific">Coilia grayii</name>
    <name type="common">Gray's grenadier anchovy</name>
    <dbReference type="NCBI Taxonomy" id="363190"/>
    <lineage>
        <taxon>Eukaryota</taxon>
        <taxon>Metazoa</taxon>
        <taxon>Chordata</taxon>
        <taxon>Craniata</taxon>
        <taxon>Vertebrata</taxon>
        <taxon>Euteleostomi</taxon>
        <taxon>Actinopterygii</taxon>
        <taxon>Neopterygii</taxon>
        <taxon>Teleostei</taxon>
        <taxon>Clupei</taxon>
        <taxon>Clupeiformes</taxon>
        <taxon>Clupeoidei</taxon>
        <taxon>Engraulidae</taxon>
        <taxon>Coilinae</taxon>
        <taxon>Coilia</taxon>
    </lineage>
</organism>
<dbReference type="InterPro" id="IPR045058">
    <property type="entry name" value="GIMA/IAN/Toc"/>
</dbReference>
<name>A0ABD1JHG5_9TELE</name>
<keyword evidence="3" id="KW-0342">GTP-binding</keyword>
<dbReference type="AlphaFoldDB" id="A0ABD1JHG5"/>
<reference evidence="5 6" key="1">
    <citation type="submission" date="2024-09" db="EMBL/GenBank/DDBJ databases">
        <title>A chromosome-level genome assembly of Gray's grenadier anchovy, Coilia grayii.</title>
        <authorList>
            <person name="Fu Z."/>
        </authorList>
    </citation>
    <scope>NUCLEOTIDE SEQUENCE [LARGE SCALE GENOMIC DNA]</scope>
    <source>
        <strain evidence="5">G4</strain>
        <tissue evidence="5">Muscle</tissue>
    </source>
</reference>
<feature type="domain" description="AIG1-type G" evidence="4">
    <location>
        <begin position="2"/>
        <end position="83"/>
    </location>
</feature>
<gene>
    <name evidence="5" type="ORF">ACEWY4_017658</name>
</gene>
<comment type="caution">
    <text evidence="5">The sequence shown here is derived from an EMBL/GenBank/DDBJ whole genome shotgun (WGS) entry which is preliminary data.</text>
</comment>
<dbReference type="EMBL" id="JBHFQA010000015">
    <property type="protein sequence ID" value="KAL2086599.1"/>
    <property type="molecule type" value="Genomic_DNA"/>
</dbReference>
<dbReference type="PANTHER" id="PTHR10903:SF107">
    <property type="entry name" value="GTPASE IMAP FAMILY MEMBER 4-LIKE-RELATED"/>
    <property type="match status" value="1"/>
</dbReference>